<organism evidence="1 2">
    <name type="scientific">Halosquirtibacter laminarini</name>
    <dbReference type="NCBI Taxonomy" id="3374600"/>
    <lineage>
        <taxon>Bacteria</taxon>
        <taxon>Pseudomonadati</taxon>
        <taxon>Bacteroidota</taxon>
        <taxon>Bacteroidia</taxon>
        <taxon>Marinilabiliales</taxon>
        <taxon>Prolixibacteraceae</taxon>
        <taxon>Halosquirtibacter</taxon>
    </lineage>
</organism>
<gene>
    <name evidence="1" type="ORF">K4L44_17050</name>
</gene>
<reference evidence="1" key="1">
    <citation type="submission" date="2021-08" db="EMBL/GenBank/DDBJ databases">
        <title>Novel anaerobic bacterium isolated from sea squirt in East Sea, Republic of Korea.</title>
        <authorList>
            <person name="Nguyen T.H."/>
            <person name="Li Z."/>
            <person name="Lee Y.-J."/>
            <person name="Ko J."/>
            <person name="Kim S.-G."/>
        </authorList>
    </citation>
    <scope>NUCLEOTIDE SEQUENCE</scope>
    <source>
        <strain evidence="1">KCTC 25031</strain>
    </source>
</reference>
<accession>A0AC61NK88</accession>
<proteinExistence type="predicted"/>
<protein>
    <submittedName>
        <fullName evidence="1">IS3 family transposase</fullName>
    </submittedName>
</protein>
<evidence type="ECO:0000313" key="2">
    <source>
        <dbReference type="Proteomes" id="UP000826212"/>
    </source>
</evidence>
<sequence>MLQERQLTYEFVSDNSTMFSVESMCKTLDLSSSAYYEWKKDIPSQRKIAWEKDTKLVLKEYNESKRRYGSHKITAVPNQNGVTTSRNRIARIMKRNGIKSCICKSYKPQTTRSDHGKRVALNHLNREFKTNEPCKVWVSDLTYVPTEQGWLYLTTIIDLFDHSIVGWSMSEDMTAENTVMKAWKMAKRNRKPKAEMLFHSDQGVQYVAEELKKEFRKANVIQSVSRKGNCWDNAVAENFFKIIKSEMIDHRHYYSRFQAKTEIFHFIEVWYNRKRIHSKLGYRSPLEFMELYNQCAA</sequence>
<keyword evidence="2" id="KW-1185">Reference proteome</keyword>
<name>A0AC61NK88_9BACT</name>
<dbReference type="EMBL" id="CP081303">
    <property type="protein sequence ID" value="QZE16028.1"/>
    <property type="molecule type" value="Genomic_DNA"/>
</dbReference>
<evidence type="ECO:0000313" key="1">
    <source>
        <dbReference type="EMBL" id="QZE16028.1"/>
    </source>
</evidence>
<dbReference type="Proteomes" id="UP000826212">
    <property type="component" value="Chromosome"/>
</dbReference>